<evidence type="ECO:0000313" key="5">
    <source>
        <dbReference type="EMBL" id="VEL34546.1"/>
    </source>
</evidence>
<organism evidence="5 6">
    <name type="scientific">Protopolystoma xenopodis</name>
    <dbReference type="NCBI Taxonomy" id="117903"/>
    <lineage>
        <taxon>Eukaryota</taxon>
        <taxon>Metazoa</taxon>
        <taxon>Spiralia</taxon>
        <taxon>Lophotrochozoa</taxon>
        <taxon>Platyhelminthes</taxon>
        <taxon>Monogenea</taxon>
        <taxon>Polyopisthocotylea</taxon>
        <taxon>Polystomatidea</taxon>
        <taxon>Polystomatidae</taxon>
        <taxon>Protopolystoma</taxon>
    </lineage>
</organism>
<protein>
    <submittedName>
        <fullName evidence="5">Uncharacterized protein</fullName>
    </submittedName>
</protein>
<feature type="compositionally biased region" description="Polar residues" evidence="4">
    <location>
        <begin position="41"/>
        <end position="58"/>
    </location>
</feature>
<dbReference type="InterPro" id="IPR051630">
    <property type="entry name" value="Corepressor-Demethylase"/>
</dbReference>
<feature type="region of interest" description="Disordered" evidence="4">
    <location>
        <begin position="38"/>
        <end position="58"/>
    </location>
</feature>
<proteinExistence type="inferred from homology"/>
<evidence type="ECO:0000313" key="6">
    <source>
        <dbReference type="Proteomes" id="UP000784294"/>
    </source>
</evidence>
<gene>
    <name evidence="5" type="ORF">PXEA_LOCUS27986</name>
</gene>
<evidence type="ECO:0000256" key="2">
    <source>
        <dbReference type="ARBA" id="ARBA00023242"/>
    </source>
</evidence>
<dbReference type="GO" id="GO:0044666">
    <property type="term" value="C:MLL3/4 complex"/>
    <property type="evidence" value="ECO:0007669"/>
    <property type="project" value="TreeGrafter"/>
</dbReference>
<comment type="subcellular location">
    <subcellularLocation>
        <location evidence="1">Nucleus</location>
    </subcellularLocation>
</comment>
<name>A0A3S5BQE5_9PLAT</name>
<comment type="similarity">
    <text evidence="3">Belongs to the UTX family.</text>
</comment>
<reference evidence="5" key="1">
    <citation type="submission" date="2018-11" db="EMBL/GenBank/DDBJ databases">
        <authorList>
            <consortium name="Pathogen Informatics"/>
        </authorList>
    </citation>
    <scope>NUCLEOTIDE SEQUENCE</scope>
</reference>
<feature type="region of interest" description="Disordered" evidence="4">
    <location>
        <begin position="196"/>
        <end position="266"/>
    </location>
</feature>
<dbReference type="GO" id="GO:0071558">
    <property type="term" value="F:histone H3K27me2/H3K27me3 demethylase activity"/>
    <property type="evidence" value="ECO:0007669"/>
    <property type="project" value="TreeGrafter"/>
</dbReference>
<accession>A0A3S5BQE5</accession>
<dbReference type="GO" id="GO:0031490">
    <property type="term" value="F:chromatin DNA binding"/>
    <property type="evidence" value="ECO:0007669"/>
    <property type="project" value="TreeGrafter"/>
</dbReference>
<comment type="caution">
    <text evidence="5">The sequence shown here is derived from an EMBL/GenBank/DDBJ whole genome shotgun (WGS) entry which is preliminary data.</text>
</comment>
<dbReference type="GO" id="GO:0010468">
    <property type="term" value="P:regulation of gene expression"/>
    <property type="evidence" value="ECO:0007669"/>
    <property type="project" value="TreeGrafter"/>
</dbReference>
<keyword evidence="6" id="KW-1185">Reference proteome</keyword>
<dbReference type="PANTHER" id="PTHR14017:SF1">
    <property type="entry name" value="LD02225P"/>
    <property type="match status" value="1"/>
</dbReference>
<dbReference type="EMBL" id="CAAALY010247891">
    <property type="protein sequence ID" value="VEL34546.1"/>
    <property type="molecule type" value="Genomic_DNA"/>
</dbReference>
<dbReference type="Proteomes" id="UP000784294">
    <property type="component" value="Unassembled WGS sequence"/>
</dbReference>
<dbReference type="Gene3D" id="2.60.120.650">
    <property type="entry name" value="Cupin"/>
    <property type="match status" value="1"/>
</dbReference>
<dbReference type="OrthoDB" id="6288610at2759"/>
<sequence>MQGNNLTPSQRHLLGDLQSQVLRHHIYQLKLRRLRGGVTIDNPTNSDSHPDSYNETTPTLTSGLLSCIPPPVSSGSNSAACDTGPASSLSTEVATRTTAVVSADPVPGPDDLFSEDDLPPSVGSPSGAVNLPEEEDLAFLTDDLLAQLNGAEAPGGLDFDERALFSQPAAATSLSTGLISSVSANTIGSSASVSNELTGGVGEGEASDRVANSKVGANEEVSPVHRVSADDSISYHQRRQSRLGSTDTTAQINGHRSAGFEPNGPETKPCVSVASGSIAGGARSTGSINFGGNGDLLDYLTRPFCPPTSITASLSITTTARQLLDSVLGLGCSGGPWWPSLLPEDGPLPSPPEKPCPPLPVSSLSGQPVSGLDRNRLLMPATPSVYLDSRKDALSPELMRYCLSQPTVVIRGLAAALRLDLGLFSTKSLVEAHPDHRVEIRTQRFQAPDENSDPKGRSRWFCESPRTHTTIAKYASYQAASFMEALREEKIALVSNSSGNSGDGDPSHGY</sequence>
<dbReference type="GO" id="GO:0000978">
    <property type="term" value="F:RNA polymerase II cis-regulatory region sequence-specific DNA binding"/>
    <property type="evidence" value="ECO:0007669"/>
    <property type="project" value="TreeGrafter"/>
</dbReference>
<dbReference type="PANTHER" id="PTHR14017">
    <property type="entry name" value="LYSINE-SPECIFIC DEMETHYLASE"/>
    <property type="match status" value="1"/>
</dbReference>
<evidence type="ECO:0000256" key="4">
    <source>
        <dbReference type="SAM" id="MobiDB-lite"/>
    </source>
</evidence>
<dbReference type="AlphaFoldDB" id="A0A3S5BQE5"/>
<evidence type="ECO:0000256" key="1">
    <source>
        <dbReference type="ARBA" id="ARBA00004123"/>
    </source>
</evidence>
<evidence type="ECO:0000256" key="3">
    <source>
        <dbReference type="ARBA" id="ARBA00034483"/>
    </source>
</evidence>
<feature type="region of interest" description="Disordered" evidence="4">
    <location>
        <begin position="102"/>
        <end position="129"/>
    </location>
</feature>
<keyword evidence="2" id="KW-0539">Nucleus</keyword>
<feature type="compositionally biased region" description="Polar residues" evidence="4">
    <location>
        <begin position="242"/>
        <end position="254"/>
    </location>
</feature>